<organism evidence="1 2">
    <name type="scientific">Psilocybe cf. subviscida</name>
    <dbReference type="NCBI Taxonomy" id="2480587"/>
    <lineage>
        <taxon>Eukaryota</taxon>
        <taxon>Fungi</taxon>
        <taxon>Dikarya</taxon>
        <taxon>Basidiomycota</taxon>
        <taxon>Agaricomycotina</taxon>
        <taxon>Agaricomycetes</taxon>
        <taxon>Agaricomycetidae</taxon>
        <taxon>Agaricales</taxon>
        <taxon>Agaricineae</taxon>
        <taxon>Strophariaceae</taxon>
        <taxon>Psilocybe</taxon>
    </lineage>
</organism>
<keyword evidence="2" id="KW-1185">Reference proteome</keyword>
<dbReference type="AlphaFoldDB" id="A0A8H5BRV1"/>
<dbReference type="Proteomes" id="UP000567179">
    <property type="component" value="Unassembled WGS sequence"/>
</dbReference>
<gene>
    <name evidence="1" type="ORF">D9619_013624</name>
</gene>
<sequence>MISQIPKASEPSPISGPPHLPLDIYIEVLGHLKTSLVADRKTLRALALCCRDLRDASQRILFSSMSYGHPATATDSNRLFHILKIHSKFLSIIKESPNRLALYVHQYSQHRLALDWRLRSTPKALKLAYRNHHVELWFLLERALPLMVNLKSLYFAPLIYHPSSPLLLRNCFRLQLQSLTWRGLGSEDELYTRILPFQHKLLHLDINSESHSDRLPLPDRLCTGLVSIACSLEELARVSASRAIIALHVANSTWIIARTPREDLMSASERERCITALKRIQYLRLRALPPFQKFTGGIMLHEVSVLQLGVWQIEDMTLLKQFPNLHSLRLWGYFTSRVNASTTHNTAAHAFAQCPMLHGILIVTNVANSPFALRFSPRSGGGIEAEETSIDYDVDTEWWKMIV</sequence>
<proteinExistence type="predicted"/>
<dbReference type="EMBL" id="JAACJJ010000006">
    <property type="protein sequence ID" value="KAF5328074.1"/>
    <property type="molecule type" value="Genomic_DNA"/>
</dbReference>
<comment type="caution">
    <text evidence="1">The sequence shown here is derived from an EMBL/GenBank/DDBJ whole genome shotgun (WGS) entry which is preliminary data.</text>
</comment>
<evidence type="ECO:0000313" key="1">
    <source>
        <dbReference type="EMBL" id="KAF5328074.1"/>
    </source>
</evidence>
<accession>A0A8H5BRV1</accession>
<evidence type="ECO:0000313" key="2">
    <source>
        <dbReference type="Proteomes" id="UP000567179"/>
    </source>
</evidence>
<reference evidence="1 2" key="1">
    <citation type="journal article" date="2020" name="ISME J.">
        <title>Uncovering the hidden diversity of litter-decomposition mechanisms in mushroom-forming fungi.</title>
        <authorList>
            <person name="Floudas D."/>
            <person name="Bentzer J."/>
            <person name="Ahren D."/>
            <person name="Johansson T."/>
            <person name="Persson P."/>
            <person name="Tunlid A."/>
        </authorList>
    </citation>
    <scope>NUCLEOTIDE SEQUENCE [LARGE SCALE GENOMIC DNA]</scope>
    <source>
        <strain evidence="1 2">CBS 101986</strain>
    </source>
</reference>
<protein>
    <submittedName>
        <fullName evidence="1">Uncharacterized protein</fullName>
    </submittedName>
</protein>
<name>A0A8H5BRV1_9AGAR</name>